<gene>
    <name evidence="2" type="ORF">ENT08_02675</name>
</gene>
<comment type="caution">
    <text evidence="2">The sequence shown here is derived from an EMBL/GenBank/DDBJ whole genome shotgun (WGS) entry which is preliminary data.</text>
</comment>
<proteinExistence type="predicted"/>
<dbReference type="Gene3D" id="1.20.950.20">
    <property type="entry name" value="Transmembrane di-heme cytochromes, Chain C"/>
    <property type="match status" value="1"/>
</dbReference>
<feature type="transmembrane region" description="Helical" evidence="1">
    <location>
        <begin position="144"/>
        <end position="166"/>
    </location>
</feature>
<evidence type="ECO:0000256" key="1">
    <source>
        <dbReference type="SAM" id="Phobius"/>
    </source>
</evidence>
<dbReference type="NCBIfam" id="NF045716">
    <property type="entry name" value="sulf_resp_HmcE"/>
    <property type="match status" value="1"/>
</dbReference>
<accession>A0A7V4LCD7</accession>
<name>A0A7V4LCD7_9BACT</name>
<sequence>MYNFITGPLLWLSFIIFFGGLAWRVVSYIRGLDWRLDRVAYRAHPKEGLKGALQSILHWLFPYGSHGWRAKPVYTLVFFVFHVGVVVVPLFLVGHAVILEERWGIRWWPTIPMWLADTLTIGVIVSTVFIIIRRIGLPEVRILTTLYDYFLLALTVTPFVTGFVVVQRLGDYTFWLYVHILSAELLLIFIPFTKLYHVVGFFLSRGQIGADFGIKRAYKAKRGFAW</sequence>
<dbReference type="InterPro" id="IPR036197">
    <property type="entry name" value="NarG-like_sf"/>
</dbReference>
<feature type="transmembrane region" description="Helical" evidence="1">
    <location>
        <begin position="6"/>
        <end position="26"/>
    </location>
</feature>
<keyword evidence="1" id="KW-0812">Transmembrane</keyword>
<dbReference type="SUPFAM" id="SSF103501">
    <property type="entry name" value="Respiratory nitrate reductase 1 gamma chain"/>
    <property type="match status" value="1"/>
</dbReference>
<evidence type="ECO:0008006" key="3">
    <source>
        <dbReference type="Google" id="ProtNLM"/>
    </source>
</evidence>
<dbReference type="AlphaFoldDB" id="A0A7V4LCD7"/>
<dbReference type="EMBL" id="DSXI01000152">
    <property type="protein sequence ID" value="HGS04634.1"/>
    <property type="molecule type" value="Genomic_DNA"/>
</dbReference>
<feature type="transmembrane region" description="Helical" evidence="1">
    <location>
        <begin position="111"/>
        <end position="132"/>
    </location>
</feature>
<feature type="transmembrane region" description="Helical" evidence="1">
    <location>
        <begin position="172"/>
        <end position="192"/>
    </location>
</feature>
<keyword evidence="1" id="KW-0472">Membrane</keyword>
<protein>
    <recommendedName>
        <fullName evidence="3">Nitrate reductase</fullName>
    </recommendedName>
</protein>
<keyword evidence="1" id="KW-1133">Transmembrane helix</keyword>
<organism evidence="2">
    <name type="scientific">Desulfobacca acetoxidans</name>
    <dbReference type="NCBI Taxonomy" id="60893"/>
    <lineage>
        <taxon>Bacteria</taxon>
        <taxon>Pseudomonadati</taxon>
        <taxon>Thermodesulfobacteriota</taxon>
        <taxon>Desulfobaccia</taxon>
        <taxon>Desulfobaccales</taxon>
        <taxon>Desulfobaccaceae</taxon>
        <taxon>Desulfobacca</taxon>
    </lineage>
</organism>
<dbReference type="InterPro" id="IPR054903">
    <property type="entry name" value="sulf_resp_HmcE"/>
</dbReference>
<evidence type="ECO:0000313" key="2">
    <source>
        <dbReference type="EMBL" id="HGS04634.1"/>
    </source>
</evidence>
<feature type="transmembrane region" description="Helical" evidence="1">
    <location>
        <begin position="73"/>
        <end position="99"/>
    </location>
</feature>
<reference evidence="2" key="1">
    <citation type="journal article" date="2020" name="mSystems">
        <title>Genome- and Community-Level Interaction Insights into Carbon Utilization and Element Cycling Functions of Hydrothermarchaeota in Hydrothermal Sediment.</title>
        <authorList>
            <person name="Zhou Z."/>
            <person name="Liu Y."/>
            <person name="Xu W."/>
            <person name="Pan J."/>
            <person name="Luo Z.H."/>
            <person name="Li M."/>
        </authorList>
    </citation>
    <scope>NUCLEOTIDE SEQUENCE [LARGE SCALE GENOMIC DNA]</scope>
    <source>
        <strain evidence="2">SpSt-548</strain>
    </source>
</reference>